<evidence type="ECO:0008006" key="4">
    <source>
        <dbReference type="Google" id="ProtNLM"/>
    </source>
</evidence>
<dbReference type="PANTHER" id="PTHR32387">
    <property type="entry name" value="WU:FJ29H11"/>
    <property type="match status" value="1"/>
</dbReference>
<feature type="region of interest" description="Disordered" evidence="1">
    <location>
        <begin position="30"/>
        <end position="51"/>
    </location>
</feature>
<dbReference type="KEGG" id="aaf:AURANDRAFT_64375"/>
<accession>F0Y9Y2</accession>
<dbReference type="InterPro" id="IPR052957">
    <property type="entry name" value="Auxin_embryo_med"/>
</dbReference>
<protein>
    <recommendedName>
        <fullName evidence="4">Protein NO VEIN C-terminal domain-containing protein</fullName>
    </recommendedName>
</protein>
<feature type="region of interest" description="Disordered" evidence="1">
    <location>
        <begin position="284"/>
        <end position="314"/>
    </location>
</feature>
<evidence type="ECO:0000256" key="1">
    <source>
        <dbReference type="SAM" id="MobiDB-lite"/>
    </source>
</evidence>
<dbReference type="OMA" id="AVEWEAH"/>
<dbReference type="PANTHER" id="PTHR32387:SF0">
    <property type="entry name" value="PROTEIN NO VEIN"/>
    <property type="match status" value="1"/>
</dbReference>
<name>F0Y9Y2_AURAN</name>
<feature type="compositionally biased region" description="Pro residues" evidence="1">
    <location>
        <begin position="1444"/>
        <end position="1453"/>
    </location>
</feature>
<dbReference type="EMBL" id="GL833129">
    <property type="protein sequence ID" value="EGB08096.1"/>
    <property type="molecule type" value="Genomic_DNA"/>
</dbReference>
<gene>
    <name evidence="2" type="ORF">AURANDRAFT_64375</name>
</gene>
<sequence>MSQLSAADIQKRLLLIGNAAKARNPTGFVDEVKRRVGDGKPAPPPPPPEERLSWVVLEPSTRLERALAAGDAADARAARAEATATLARLARTGPLVDAVCRRLVRDGADVGAALFAGDGEPAVFARFNGCVVWLALAAPSAFAAAAARSRAFAAAAARGGLRQLCVAEVDAALKARGAFRPAAWRALAGDGDDNITAAGGDGEAARRDLRRGAESAELLAALERARPDALERAAEWSRADAVSRCAAAAAKYAALEESAAVAARAAAARVAELEDALAAAAAEARTRDARSKRGEGAPAAPRAGPDAPAAAAATPRGAVDAIRASRLVDVDLSGCPAAVASGARGLQRSLAAAAERLSVDLYEHRDHFLHELFQNADDARHDGVDAPALEVGLSGSWFFASSNQRPGFDAADVRAICDVNASTKAGDAATTGHKGIGFKAVFAMCDRPCVLSNGFAFYFDAARDGALGLVAPRWLELDGADGAPAPPGDVVDRWRAGRTTWTATRGPGASRVAVATAGAAAAYDVFGSSGATAAFRAGGPERPAFYHAVLPVAPLPASFGFSLSAPFDLVASRAALRATANNVALRAAVADAFAAAVASSDELRGRALDYLGSEDRAEPPFWAALRADVAARLADVACCRCDDGSLAAPAEVFRYPEAGSSLRAAVALLGPGARVRGRRLARVATAAAPRFALGDLVAWAGDADGDERAAAAASDAFWAALLDAEPELWPRIRKLRIVAADGGGPLRALADGLWAFDGPCFRGARGNGRVYRAAPGGGAARRRLLERLGVRAALSYADAVDFALDAAAADGGGGWETLDLLRRAWADDADLAARCLADGRASTLRVPAAAGRAAPAASLVSATLFGARVLLPDDVAGAISALLDGGGAAAAALPDERAISTTAAEPPPTAPAVEWEAHLDRLGVARAIADAAGPDVLVALGAALASAAWWRGLSPAALDYVADRLGDAATLAIARAAPARARKGGSDVLAVRDHFLRDAFAPLCGVALPYLFDDGGGADAYPGLGAAAARATRAVVATLARGDPADAGDALAALRVLAAAGGDARAAFASAAALYNRCGALADRRDDACVLVDGEKGGALRLALASNCVWDDDERLCALAGATRLAPRYAAHGCEAALARLGVEPRLGKARDFLATLATIGAGRADGEPGDLVAVAAACYARLAGLCASSAADRAAVANAFLAARLALVAGRRGQLVALRSTEAFWDVAPALRHGAAAAFALAAHHDAALRSFFVDVVGVAAALGEDALDAAAAAPPPAAAAAAAAPGGAPPPSVQQGFAPDDLRGGADAAPAATEDLAVAAIRAVQRGRAEALAVRGRPLDGVGGPPDDLAALAAVLRPLLAALAVPSRAVAVADVDRCPFVLDACLVLSRPRLAARSDAPYIVTEILHGLAHAIDDDHGDDHGAAAQALYAHALPRLIGGAAPPPPPPPMTLGPLPGARHAAAPRTHGGDARGRGRSGGGKGRGGKGRGKGRSAAPGAERAPRYS</sequence>
<dbReference type="eggNOG" id="ENOG502QQIR">
    <property type="taxonomic scope" value="Eukaryota"/>
</dbReference>
<dbReference type="Proteomes" id="UP000002729">
    <property type="component" value="Unassembled WGS sequence"/>
</dbReference>
<feature type="compositionally biased region" description="Basic and acidic residues" evidence="1">
    <location>
        <begin position="284"/>
        <end position="295"/>
    </location>
</feature>
<dbReference type="NCBIfam" id="NF047352">
    <property type="entry name" value="P_loop_sacsin"/>
    <property type="match status" value="1"/>
</dbReference>
<reference evidence="2 3" key="1">
    <citation type="journal article" date="2011" name="Proc. Natl. Acad. Sci. U.S.A.">
        <title>Niche of harmful alga Aureococcus anophagefferens revealed through ecogenomics.</title>
        <authorList>
            <person name="Gobler C.J."/>
            <person name="Berry D.L."/>
            <person name="Dyhrman S.T."/>
            <person name="Wilhelm S.W."/>
            <person name="Salamov A."/>
            <person name="Lobanov A.V."/>
            <person name="Zhang Y."/>
            <person name="Collier J.L."/>
            <person name="Wurch L.L."/>
            <person name="Kustka A.B."/>
            <person name="Dill B.D."/>
            <person name="Shah M."/>
            <person name="VerBerkmoes N.C."/>
            <person name="Kuo A."/>
            <person name="Terry A."/>
            <person name="Pangilinan J."/>
            <person name="Lindquist E.A."/>
            <person name="Lucas S."/>
            <person name="Paulsen I.T."/>
            <person name="Hattenrath-Lehmann T.K."/>
            <person name="Talmage S.C."/>
            <person name="Walker E.A."/>
            <person name="Koch F."/>
            <person name="Burson A.M."/>
            <person name="Marcoval M.A."/>
            <person name="Tang Y.Z."/>
            <person name="Lecleir G.R."/>
            <person name="Coyne K.J."/>
            <person name="Berg G.M."/>
            <person name="Bertrand E.M."/>
            <person name="Saito M.A."/>
            <person name="Gladyshev V.N."/>
            <person name="Grigoriev I.V."/>
        </authorList>
    </citation>
    <scope>NUCLEOTIDE SEQUENCE [LARGE SCALE GENOMIC DNA]</scope>
    <source>
        <strain evidence="3">CCMP 1984</strain>
    </source>
</reference>
<dbReference type="RefSeq" id="XP_009037454.1">
    <property type="nucleotide sequence ID" value="XM_009039206.1"/>
</dbReference>
<feature type="region of interest" description="Disordered" evidence="1">
    <location>
        <begin position="1441"/>
        <end position="1507"/>
    </location>
</feature>
<dbReference type="InParanoid" id="F0Y9Y2"/>
<dbReference type="SUPFAM" id="SSF55874">
    <property type="entry name" value="ATPase domain of HSP90 chaperone/DNA topoisomerase II/histidine kinase"/>
    <property type="match status" value="1"/>
</dbReference>
<organism evidence="3">
    <name type="scientific">Aureococcus anophagefferens</name>
    <name type="common">Harmful bloom alga</name>
    <dbReference type="NCBI Taxonomy" id="44056"/>
    <lineage>
        <taxon>Eukaryota</taxon>
        <taxon>Sar</taxon>
        <taxon>Stramenopiles</taxon>
        <taxon>Ochrophyta</taxon>
        <taxon>Pelagophyceae</taxon>
        <taxon>Pelagomonadales</taxon>
        <taxon>Pelagomonadaceae</taxon>
        <taxon>Aureococcus</taxon>
    </lineage>
</organism>
<dbReference type="GeneID" id="20224801"/>
<dbReference type="InterPro" id="IPR036890">
    <property type="entry name" value="HATPase_C_sf"/>
</dbReference>
<feature type="compositionally biased region" description="Low complexity" evidence="1">
    <location>
        <begin position="297"/>
        <end position="314"/>
    </location>
</feature>
<dbReference type="Gene3D" id="3.30.565.10">
    <property type="entry name" value="Histidine kinase-like ATPase, C-terminal domain"/>
    <property type="match status" value="1"/>
</dbReference>
<proteinExistence type="predicted"/>
<feature type="region of interest" description="Disordered" evidence="1">
    <location>
        <begin position="1282"/>
        <end position="1309"/>
    </location>
</feature>
<evidence type="ECO:0000313" key="2">
    <source>
        <dbReference type="EMBL" id="EGB08096.1"/>
    </source>
</evidence>
<dbReference type="OrthoDB" id="1262810at2759"/>
<keyword evidence="3" id="KW-1185">Reference proteome</keyword>
<evidence type="ECO:0000313" key="3">
    <source>
        <dbReference type="Proteomes" id="UP000002729"/>
    </source>
</evidence>